<dbReference type="InterPro" id="IPR001584">
    <property type="entry name" value="Integrase_cat-core"/>
</dbReference>
<dbReference type="Gene3D" id="4.10.60.10">
    <property type="entry name" value="Zinc finger, CCHC-type"/>
    <property type="match status" value="1"/>
</dbReference>
<keyword evidence="2" id="KW-0175">Coiled coil</keyword>
<dbReference type="InterPro" id="IPR039537">
    <property type="entry name" value="Retrotran_Ty1/copia-like"/>
</dbReference>
<feature type="domain" description="CCHC-type" evidence="4">
    <location>
        <begin position="211"/>
        <end position="225"/>
    </location>
</feature>
<keyword evidence="1" id="KW-0863">Zinc-finger</keyword>
<keyword evidence="7" id="KW-1185">Reference proteome</keyword>
<feature type="region of interest" description="Disordered" evidence="3">
    <location>
        <begin position="474"/>
        <end position="603"/>
    </location>
</feature>
<dbReference type="SMART" id="SM00343">
    <property type="entry name" value="ZnF_C2HC"/>
    <property type="match status" value="1"/>
</dbReference>
<name>A0ABQ5CFY5_9ASTR</name>
<feature type="domain" description="Integrase catalytic" evidence="5">
    <location>
        <begin position="635"/>
        <end position="807"/>
    </location>
</feature>
<evidence type="ECO:0000256" key="1">
    <source>
        <dbReference type="PROSITE-ProRule" id="PRU00047"/>
    </source>
</evidence>
<dbReference type="EMBL" id="BQNB010014191">
    <property type="protein sequence ID" value="GJT25152.1"/>
    <property type="molecule type" value="Genomic_DNA"/>
</dbReference>
<feature type="compositionally biased region" description="Basic and acidic residues" evidence="3">
    <location>
        <begin position="554"/>
        <end position="588"/>
    </location>
</feature>
<accession>A0ABQ5CFY5</accession>
<feature type="compositionally biased region" description="Polar residues" evidence="3">
    <location>
        <begin position="507"/>
        <end position="523"/>
    </location>
</feature>
<evidence type="ECO:0000313" key="6">
    <source>
        <dbReference type="EMBL" id="GJT25152.1"/>
    </source>
</evidence>
<dbReference type="InterPro" id="IPR036397">
    <property type="entry name" value="RNaseH_sf"/>
</dbReference>
<dbReference type="SUPFAM" id="SSF57756">
    <property type="entry name" value="Retrovirus zinc finger-like domains"/>
    <property type="match status" value="1"/>
</dbReference>
<reference evidence="6" key="1">
    <citation type="journal article" date="2022" name="Int. J. Mol. Sci.">
        <title>Draft Genome of Tanacetum Coccineum: Genomic Comparison of Closely Related Tanacetum-Family Plants.</title>
        <authorList>
            <person name="Yamashiro T."/>
            <person name="Shiraishi A."/>
            <person name="Nakayama K."/>
            <person name="Satake H."/>
        </authorList>
    </citation>
    <scope>NUCLEOTIDE SEQUENCE</scope>
</reference>
<dbReference type="PROSITE" id="PS50994">
    <property type="entry name" value="INTEGRASE"/>
    <property type="match status" value="1"/>
</dbReference>
<dbReference type="PANTHER" id="PTHR42648">
    <property type="entry name" value="TRANSPOSASE, PUTATIVE-RELATED"/>
    <property type="match status" value="1"/>
</dbReference>
<dbReference type="InterPro" id="IPR036875">
    <property type="entry name" value="Znf_CCHC_sf"/>
</dbReference>
<dbReference type="InterPro" id="IPR012337">
    <property type="entry name" value="RNaseH-like_sf"/>
</dbReference>
<keyword evidence="1" id="KW-0479">Metal-binding</keyword>
<gene>
    <name evidence="6" type="ORF">Tco_0895089</name>
</gene>
<dbReference type="SUPFAM" id="SSF53098">
    <property type="entry name" value="Ribonuclease H-like"/>
    <property type="match status" value="1"/>
</dbReference>
<keyword evidence="1" id="KW-0862">Zinc</keyword>
<evidence type="ECO:0000313" key="7">
    <source>
        <dbReference type="Proteomes" id="UP001151760"/>
    </source>
</evidence>
<evidence type="ECO:0000256" key="3">
    <source>
        <dbReference type="SAM" id="MobiDB-lite"/>
    </source>
</evidence>
<evidence type="ECO:0000259" key="5">
    <source>
        <dbReference type="PROSITE" id="PS50994"/>
    </source>
</evidence>
<dbReference type="PROSITE" id="PS50158">
    <property type="entry name" value="ZF_CCHC"/>
    <property type="match status" value="1"/>
</dbReference>
<feature type="coiled-coil region" evidence="2">
    <location>
        <begin position="357"/>
        <end position="391"/>
    </location>
</feature>
<reference evidence="6" key="2">
    <citation type="submission" date="2022-01" db="EMBL/GenBank/DDBJ databases">
        <authorList>
            <person name="Yamashiro T."/>
            <person name="Shiraishi A."/>
            <person name="Satake H."/>
            <person name="Nakayama K."/>
        </authorList>
    </citation>
    <scope>NUCLEOTIDE SEQUENCE</scope>
</reference>
<dbReference type="Proteomes" id="UP001151760">
    <property type="component" value="Unassembled WGS sequence"/>
</dbReference>
<dbReference type="InterPro" id="IPR001878">
    <property type="entry name" value="Znf_CCHC"/>
</dbReference>
<comment type="caution">
    <text evidence="6">The sequence shown here is derived from an EMBL/GenBank/DDBJ whole genome shotgun (WGS) entry which is preliminary data.</text>
</comment>
<dbReference type="Pfam" id="PF00665">
    <property type="entry name" value="rve"/>
    <property type="match status" value="1"/>
</dbReference>
<evidence type="ECO:0000256" key="2">
    <source>
        <dbReference type="SAM" id="Coils"/>
    </source>
</evidence>
<dbReference type="Pfam" id="PF00098">
    <property type="entry name" value="zf-CCHC"/>
    <property type="match status" value="1"/>
</dbReference>
<proteinExistence type="predicted"/>
<feature type="compositionally biased region" description="Low complexity" evidence="3">
    <location>
        <begin position="589"/>
        <end position="603"/>
    </location>
</feature>
<dbReference type="PANTHER" id="PTHR42648:SF32">
    <property type="entry name" value="RIBONUCLEASE H-LIKE DOMAIN, GAG-PRE-INTEGRASE DOMAIN PROTEIN-RELATED"/>
    <property type="match status" value="1"/>
</dbReference>
<sequence length="918" mass="103103">MIDYALWEVIENGATLPKTTIVEGKEQVALITSAEDKAQRRLEVKARSTLMMDIPNEHQLKFNSIKDAKKLLEAIEKRFVKVLGEKLLQEDVNQKLLRSLSLEWNTHAVVWRNKAELDTMSMDDLYDNLKVYEPEFKGMSSSSSSTQNMAFVSSSNNNTSSSNEVVNAAHRVTIASTQVNAAYSTNIDNLSNALTVNSNKTIGFDKSKVECYNCHKRGHFARECRAPRNQDNKNKEISRRSVPVETTTSTALVSCDGLGGYDWSDQAEEGPNYALMAYSSSSSDSEVSNDSNCSKSCMETVKLLKSQNDQLLRDLEKSSLMVLGYKTGLESVEEKLEFYKKNESVYVENINGLKWDIQVGEITIRELRKKLEKIQKEKDSIQFNVDKFENASKSLNKLIECQIVDNCKKGLGYEKYNAVPPPYTGNFMPPTPDLSFTGLDEFVNKPVVENSKAMSSEEEPKEVRKNDDAPIIEEWVSDSEEENVSQTKTEKKIVKPRNPKGGKITGKGTQSNSFANTKASENAGQARKETKPVKNYIFLPSWHGDPPYSQDPKSSQDDGSKPSSDDGKKVDEDSRKDSEGINQEKEDNVNSTNNVNAASINEVNDVDDEDVGAEADMHNLDTTIQVSPILTTRIHKDHPLDQVIHMNLFGPTFVKSLMKKMYCLVVIDDYSRFTWVFFIATKDETSGILKSFITGIENLVDHKVKVIRCDNGTEFKNREMNQFCEMKGILRQFSVARTPQQNGVAERRNRTLFEAARTMLADSKLPTTFWAEAVNNACYVQNRVSTLWFDQPAQAMVVTVDLYLMSYTRGTIMMQGSMTDKVAGHIIADRIRGGKGSRVFMVRDVIKNSSTGSKDNALVVGVVLASTKIRYGQSKPSRKIVKLQQRFRIVKMGCWFGEADSETSPNRVYEGKLFKTAA</sequence>
<protein>
    <submittedName>
        <fullName evidence="6">Ribonuclease H-like domain-containing protein</fullName>
    </submittedName>
</protein>
<dbReference type="Gene3D" id="3.30.420.10">
    <property type="entry name" value="Ribonuclease H-like superfamily/Ribonuclease H"/>
    <property type="match status" value="1"/>
</dbReference>
<organism evidence="6 7">
    <name type="scientific">Tanacetum coccineum</name>
    <dbReference type="NCBI Taxonomy" id="301880"/>
    <lineage>
        <taxon>Eukaryota</taxon>
        <taxon>Viridiplantae</taxon>
        <taxon>Streptophyta</taxon>
        <taxon>Embryophyta</taxon>
        <taxon>Tracheophyta</taxon>
        <taxon>Spermatophyta</taxon>
        <taxon>Magnoliopsida</taxon>
        <taxon>eudicotyledons</taxon>
        <taxon>Gunneridae</taxon>
        <taxon>Pentapetalae</taxon>
        <taxon>asterids</taxon>
        <taxon>campanulids</taxon>
        <taxon>Asterales</taxon>
        <taxon>Asteraceae</taxon>
        <taxon>Asteroideae</taxon>
        <taxon>Anthemideae</taxon>
        <taxon>Anthemidinae</taxon>
        <taxon>Tanacetum</taxon>
    </lineage>
</organism>
<evidence type="ECO:0000259" key="4">
    <source>
        <dbReference type="PROSITE" id="PS50158"/>
    </source>
</evidence>